<feature type="domain" description="HTH lysR-type" evidence="6">
    <location>
        <begin position="2"/>
        <end position="59"/>
    </location>
</feature>
<feature type="compositionally biased region" description="Gly residues" evidence="5">
    <location>
        <begin position="335"/>
        <end position="344"/>
    </location>
</feature>
<gene>
    <name evidence="7" type="ORF">FHS42_005620</name>
</gene>
<dbReference type="InterPro" id="IPR036388">
    <property type="entry name" value="WH-like_DNA-bd_sf"/>
</dbReference>
<dbReference type="PANTHER" id="PTHR30346:SF29">
    <property type="entry name" value="LYSR SUBSTRATE-BINDING"/>
    <property type="match status" value="1"/>
</dbReference>
<dbReference type="RefSeq" id="WP_184576381.1">
    <property type="nucleotide sequence ID" value="NZ_JACHJL010000017.1"/>
</dbReference>
<keyword evidence="2" id="KW-0805">Transcription regulation</keyword>
<evidence type="ECO:0000256" key="2">
    <source>
        <dbReference type="ARBA" id="ARBA00023015"/>
    </source>
</evidence>
<dbReference type="PROSITE" id="PS50931">
    <property type="entry name" value="HTH_LYSR"/>
    <property type="match status" value="1"/>
</dbReference>
<dbReference type="GO" id="GO:0003700">
    <property type="term" value="F:DNA-binding transcription factor activity"/>
    <property type="evidence" value="ECO:0007669"/>
    <property type="project" value="InterPro"/>
</dbReference>
<keyword evidence="4" id="KW-0804">Transcription</keyword>
<feature type="region of interest" description="Disordered" evidence="5">
    <location>
        <begin position="306"/>
        <end position="344"/>
    </location>
</feature>
<evidence type="ECO:0000256" key="1">
    <source>
        <dbReference type="ARBA" id="ARBA00009437"/>
    </source>
</evidence>
<dbReference type="GO" id="GO:0032993">
    <property type="term" value="C:protein-DNA complex"/>
    <property type="evidence" value="ECO:0007669"/>
    <property type="project" value="TreeGrafter"/>
</dbReference>
<dbReference type="EMBL" id="JACHJL010000017">
    <property type="protein sequence ID" value="MBB5938531.1"/>
    <property type="molecule type" value="Genomic_DNA"/>
</dbReference>
<dbReference type="AlphaFoldDB" id="A0A7W9QDY9"/>
<evidence type="ECO:0000256" key="3">
    <source>
        <dbReference type="ARBA" id="ARBA00023125"/>
    </source>
</evidence>
<dbReference type="SUPFAM" id="SSF46785">
    <property type="entry name" value="Winged helix' DNA-binding domain"/>
    <property type="match status" value="1"/>
</dbReference>
<dbReference type="CDD" id="cd08423">
    <property type="entry name" value="PBP2_LTTR_like_6"/>
    <property type="match status" value="1"/>
</dbReference>
<evidence type="ECO:0000313" key="7">
    <source>
        <dbReference type="EMBL" id="MBB5938531.1"/>
    </source>
</evidence>
<dbReference type="SUPFAM" id="SSF53850">
    <property type="entry name" value="Periplasmic binding protein-like II"/>
    <property type="match status" value="1"/>
</dbReference>
<keyword evidence="8" id="KW-1185">Reference proteome</keyword>
<accession>A0A7W9QDY9</accession>
<reference evidence="7 8" key="1">
    <citation type="submission" date="2020-08" db="EMBL/GenBank/DDBJ databases">
        <title>Genomic Encyclopedia of Type Strains, Phase III (KMG-III): the genomes of soil and plant-associated and newly described type strains.</title>
        <authorList>
            <person name="Whitman W."/>
        </authorList>
    </citation>
    <scope>NUCLEOTIDE SEQUENCE [LARGE SCALE GENOMIC DNA]</scope>
    <source>
        <strain evidence="7 8">CECT 8305</strain>
    </source>
</reference>
<evidence type="ECO:0000256" key="4">
    <source>
        <dbReference type="ARBA" id="ARBA00023163"/>
    </source>
</evidence>
<protein>
    <submittedName>
        <fullName evidence="7">DNA-binding transcriptional LysR family regulator</fullName>
    </submittedName>
</protein>
<evidence type="ECO:0000259" key="6">
    <source>
        <dbReference type="PROSITE" id="PS50931"/>
    </source>
</evidence>
<dbReference type="PANTHER" id="PTHR30346">
    <property type="entry name" value="TRANSCRIPTIONAL DUAL REGULATOR HCAR-RELATED"/>
    <property type="match status" value="1"/>
</dbReference>
<dbReference type="Pfam" id="PF00126">
    <property type="entry name" value="HTH_1"/>
    <property type="match status" value="1"/>
</dbReference>
<dbReference type="Pfam" id="PF03466">
    <property type="entry name" value="LysR_substrate"/>
    <property type="match status" value="1"/>
</dbReference>
<organism evidence="7 8">
    <name type="scientific">Streptomyces zagrosensis</name>
    <dbReference type="NCBI Taxonomy" id="1042984"/>
    <lineage>
        <taxon>Bacteria</taxon>
        <taxon>Bacillati</taxon>
        <taxon>Actinomycetota</taxon>
        <taxon>Actinomycetes</taxon>
        <taxon>Kitasatosporales</taxon>
        <taxon>Streptomycetaceae</taxon>
        <taxon>Streptomyces</taxon>
    </lineage>
</organism>
<dbReference type="GO" id="GO:0003677">
    <property type="term" value="F:DNA binding"/>
    <property type="evidence" value="ECO:0007669"/>
    <property type="project" value="UniProtKB-KW"/>
</dbReference>
<sequence>MLNLDRLRTLYAVARHGSVSAAADGLHVTTSAVSQQLAKLERETGQQLLAKNGRGVRLTDAGRLLADHASRILSQVELAQSDLEAQRGQAVGELLLGAFPTAARGLFPAALVRLREEHPQLRARLREMEPDEAVPGVVRGDVDLAVVLDWYNKPLPMPGGLVKAPLLDDPADVALPASHPLANRSEVDLEEFAGDEWVSWPKGEFCHDWLMLTLRGAGIEPRICHMAEEHHTQLALIAAGLGVAVAPRLGRGPIPEGVRVVPVRHTMRRHIYAIWRADADRRPSIRAAVDVLRTAAAELDTRADVGPARAVGSTGPAEPAERTRLAEPVRPAVRGGAGAGEHPA</sequence>
<proteinExistence type="inferred from homology"/>
<comment type="caution">
    <text evidence="7">The sequence shown here is derived from an EMBL/GenBank/DDBJ whole genome shotgun (WGS) entry which is preliminary data.</text>
</comment>
<keyword evidence="3 7" id="KW-0238">DNA-binding</keyword>
<name>A0A7W9QDY9_9ACTN</name>
<evidence type="ECO:0000313" key="8">
    <source>
        <dbReference type="Proteomes" id="UP000588098"/>
    </source>
</evidence>
<dbReference type="InterPro" id="IPR000847">
    <property type="entry name" value="LysR_HTH_N"/>
</dbReference>
<dbReference type="InterPro" id="IPR036390">
    <property type="entry name" value="WH_DNA-bd_sf"/>
</dbReference>
<dbReference type="Gene3D" id="3.40.190.10">
    <property type="entry name" value="Periplasmic binding protein-like II"/>
    <property type="match status" value="2"/>
</dbReference>
<dbReference type="InterPro" id="IPR005119">
    <property type="entry name" value="LysR_subst-bd"/>
</dbReference>
<comment type="similarity">
    <text evidence="1">Belongs to the LysR transcriptional regulatory family.</text>
</comment>
<evidence type="ECO:0000256" key="5">
    <source>
        <dbReference type="SAM" id="MobiDB-lite"/>
    </source>
</evidence>
<dbReference type="Gene3D" id="1.10.10.10">
    <property type="entry name" value="Winged helix-like DNA-binding domain superfamily/Winged helix DNA-binding domain"/>
    <property type="match status" value="1"/>
</dbReference>
<dbReference type="FunFam" id="1.10.10.10:FF:000001">
    <property type="entry name" value="LysR family transcriptional regulator"/>
    <property type="match status" value="1"/>
</dbReference>
<dbReference type="Proteomes" id="UP000588098">
    <property type="component" value="Unassembled WGS sequence"/>
</dbReference>